<dbReference type="InterPro" id="IPR007109">
    <property type="entry name" value="Brix"/>
</dbReference>
<evidence type="ECO:0000256" key="2">
    <source>
        <dbReference type="ARBA" id="ARBA00006369"/>
    </source>
</evidence>
<comment type="similarity">
    <text evidence="2">Belongs to the BRX1 family.</text>
</comment>
<name>V6LS25_9EUKA</name>
<protein>
    <submittedName>
        <fullName evidence="6">Ribosome biogenesis protein Brix</fullName>
    </submittedName>
</protein>
<evidence type="ECO:0000256" key="3">
    <source>
        <dbReference type="ARBA" id="ARBA00022517"/>
    </source>
</evidence>
<evidence type="ECO:0000259" key="5">
    <source>
        <dbReference type="PROSITE" id="PS50833"/>
    </source>
</evidence>
<feature type="domain" description="Brix" evidence="5">
    <location>
        <begin position="9"/>
        <end position="210"/>
    </location>
</feature>
<dbReference type="InterPro" id="IPR026532">
    <property type="entry name" value="BRX1"/>
</dbReference>
<dbReference type="Pfam" id="PF04427">
    <property type="entry name" value="Brix"/>
    <property type="match status" value="1"/>
</dbReference>
<dbReference type="Proteomes" id="UP000018208">
    <property type="component" value="Unassembled WGS sequence"/>
</dbReference>
<dbReference type="GO" id="GO:0005730">
    <property type="term" value="C:nucleolus"/>
    <property type="evidence" value="ECO:0007669"/>
    <property type="project" value="UniProtKB-SubCell"/>
</dbReference>
<keyword evidence="8" id="KW-1185">Reference proteome</keyword>
<evidence type="ECO:0000313" key="8">
    <source>
        <dbReference type="Proteomes" id="UP000018208"/>
    </source>
</evidence>
<dbReference type="GO" id="GO:0019843">
    <property type="term" value="F:rRNA binding"/>
    <property type="evidence" value="ECO:0007669"/>
    <property type="project" value="InterPro"/>
</dbReference>
<dbReference type="PANTHER" id="PTHR13634">
    <property type="entry name" value="RIBOSOME BIOGENESIS PROTEIN BRIX"/>
    <property type="match status" value="1"/>
</dbReference>
<sequence length="276" mass="31715">MSKHVWSAHQVLSIQNSHIIGDNSQFKQDIERLCPHAKPEQKFNDEDAKSQITVIARQRNCDSIAFFETKRFKDLFLYLATTSGPTLKLQVIEKTTQNSVKFDGDFFVKTRPLLNFDASFDDKLHLRIAKELFKRQFSTPNLHYKSAPFVDHLIQFTVVDKATSRIEMRVFSFDFDPLAKKVEIGEDVKLKECGPFVVFLPVSVYSGALSGDMIWKNEKYATPGMASLQKKKDIVNQVTRREVKRRIAKKQPKDCEIDPIDAVFTEAGFVQAFQDE</sequence>
<dbReference type="SMART" id="SM00879">
    <property type="entry name" value="Brix"/>
    <property type="match status" value="1"/>
</dbReference>
<proteinExistence type="inferred from homology"/>
<dbReference type="GO" id="GO:0006364">
    <property type="term" value="P:rRNA processing"/>
    <property type="evidence" value="ECO:0007669"/>
    <property type="project" value="InterPro"/>
</dbReference>
<accession>V6LS25</accession>
<comment type="subcellular location">
    <subcellularLocation>
        <location evidence="1">Nucleus</location>
        <location evidence="1">Nucleolus</location>
    </subcellularLocation>
</comment>
<keyword evidence="4" id="KW-0539">Nucleus</keyword>
<dbReference type="PANTHER" id="PTHR13634:SF0">
    <property type="entry name" value="RIBOSOME BIOGENESIS PROTEIN BRX1 HOMOLOG"/>
    <property type="match status" value="1"/>
</dbReference>
<evidence type="ECO:0000256" key="1">
    <source>
        <dbReference type="ARBA" id="ARBA00004604"/>
    </source>
</evidence>
<evidence type="ECO:0000256" key="4">
    <source>
        <dbReference type="ARBA" id="ARBA00023242"/>
    </source>
</evidence>
<dbReference type="EMBL" id="KI546040">
    <property type="protein sequence ID" value="EST47462.1"/>
    <property type="molecule type" value="Genomic_DNA"/>
</dbReference>
<dbReference type="VEuPathDB" id="GiardiaDB:SS50377_26951"/>
<reference evidence="6 7" key="1">
    <citation type="journal article" date="2014" name="PLoS Genet.">
        <title>The Genome of Spironucleus salmonicida Highlights a Fish Pathogen Adapted to Fluctuating Environments.</title>
        <authorList>
            <person name="Xu F."/>
            <person name="Jerlstrom-Hultqvist J."/>
            <person name="Einarsson E."/>
            <person name="Astvaldsson A."/>
            <person name="Svard S.G."/>
            <person name="Andersson J.O."/>
        </authorList>
    </citation>
    <scope>NUCLEOTIDE SEQUENCE</scope>
    <source>
        <strain evidence="7">ATCC 50377</strain>
    </source>
</reference>
<dbReference type="GO" id="GO:0000027">
    <property type="term" value="P:ribosomal large subunit assembly"/>
    <property type="evidence" value="ECO:0007669"/>
    <property type="project" value="TreeGrafter"/>
</dbReference>
<evidence type="ECO:0000313" key="6">
    <source>
        <dbReference type="EMBL" id="EST47462.1"/>
    </source>
</evidence>
<dbReference type="OrthoDB" id="1638493at2759"/>
<reference evidence="7" key="2">
    <citation type="submission" date="2020-12" db="EMBL/GenBank/DDBJ databases">
        <title>New Spironucleus salmonicida genome in near-complete chromosomes.</title>
        <authorList>
            <person name="Xu F."/>
            <person name="Kurt Z."/>
            <person name="Jimenez-Gonzalez A."/>
            <person name="Astvaldsson A."/>
            <person name="Andersson J.O."/>
            <person name="Svard S.G."/>
        </authorList>
    </citation>
    <scope>NUCLEOTIDE SEQUENCE</scope>
    <source>
        <strain evidence="7">ATCC 50377</strain>
    </source>
</reference>
<gene>
    <name evidence="6" type="ORF">SS50377_12447</name>
    <name evidence="7" type="ORF">SS50377_26951</name>
</gene>
<dbReference type="EMBL" id="AUWU02000007">
    <property type="protein sequence ID" value="KAH0570665.1"/>
    <property type="molecule type" value="Genomic_DNA"/>
</dbReference>
<evidence type="ECO:0000313" key="7">
    <source>
        <dbReference type="EMBL" id="KAH0570665.1"/>
    </source>
</evidence>
<keyword evidence="3" id="KW-0690">Ribosome biogenesis</keyword>
<dbReference type="AlphaFoldDB" id="V6LS25"/>
<dbReference type="PROSITE" id="PS50833">
    <property type="entry name" value="BRIX"/>
    <property type="match status" value="1"/>
</dbReference>
<organism evidence="6">
    <name type="scientific">Spironucleus salmonicida</name>
    <dbReference type="NCBI Taxonomy" id="348837"/>
    <lineage>
        <taxon>Eukaryota</taxon>
        <taxon>Metamonada</taxon>
        <taxon>Diplomonadida</taxon>
        <taxon>Hexamitidae</taxon>
        <taxon>Hexamitinae</taxon>
        <taxon>Spironucleus</taxon>
    </lineage>
</organism>